<keyword evidence="4" id="KW-1134">Transmembrane beta strand</keyword>
<organism evidence="13 14">
    <name type="scientific">Acidovorax temperans</name>
    <dbReference type="NCBI Taxonomy" id="80878"/>
    <lineage>
        <taxon>Bacteria</taxon>
        <taxon>Pseudomonadati</taxon>
        <taxon>Pseudomonadota</taxon>
        <taxon>Betaproteobacteria</taxon>
        <taxon>Burkholderiales</taxon>
        <taxon>Comamonadaceae</taxon>
        <taxon>Acidovorax</taxon>
    </lineage>
</organism>
<reference evidence="13 14" key="1">
    <citation type="submission" date="2019-06" db="EMBL/GenBank/DDBJ databases">
        <title>Genomic Encyclopedia of Archaeal and Bacterial Type Strains, Phase II (KMG-II): from individual species to whole genera.</title>
        <authorList>
            <person name="Goeker M."/>
        </authorList>
    </citation>
    <scope>NUCLEOTIDE SEQUENCE [LARGE SCALE GENOMIC DNA]</scope>
    <source>
        <strain evidence="13 14">DSM 7270</strain>
    </source>
</reference>
<dbReference type="RefSeq" id="WP_142084272.1">
    <property type="nucleotide sequence ID" value="NZ_VFPV01000003.1"/>
</dbReference>
<comment type="caution">
    <text evidence="13">The sequence shown here is derived from an EMBL/GenBank/DDBJ whole genome shotgun (WGS) entry which is preliminary data.</text>
</comment>
<feature type="domain" description="Porin" evidence="12">
    <location>
        <begin position="7"/>
        <end position="302"/>
    </location>
</feature>
<dbReference type="PANTHER" id="PTHR34501:SF9">
    <property type="entry name" value="MAJOR OUTER MEMBRANE PROTEIN P.IA"/>
    <property type="match status" value="1"/>
</dbReference>
<evidence type="ECO:0000256" key="6">
    <source>
        <dbReference type="ARBA" id="ARBA00022729"/>
    </source>
</evidence>
<dbReference type="CDD" id="cd00342">
    <property type="entry name" value="gram_neg_porins"/>
    <property type="match status" value="1"/>
</dbReference>
<evidence type="ECO:0000313" key="13">
    <source>
        <dbReference type="EMBL" id="TQN01148.1"/>
    </source>
</evidence>
<feature type="chain" id="PRO_5021913995" evidence="11">
    <location>
        <begin position="21"/>
        <end position="336"/>
    </location>
</feature>
<evidence type="ECO:0000256" key="10">
    <source>
        <dbReference type="ARBA" id="ARBA00023237"/>
    </source>
</evidence>
<protein>
    <submittedName>
        <fullName evidence="13">Putative porin</fullName>
    </submittedName>
</protein>
<name>A0A543L1E6_9BURK</name>
<comment type="subcellular location">
    <subcellularLocation>
        <location evidence="1">Cell outer membrane</location>
        <topology evidence="1">Multi-pass membrane protein</topology>
    </subcellularLocation>
</comment>
<evidence type="ECO:0000256" key="2">
    <source>
        <dbReference type="ARBA" id="ARBA00011233"/>
    </source>
</evidence>
<dbReference type="InterPro" id="IPR023614">
    <property type="entry name" value="Porin_dom_sf"/>
</dbReference>
<evidence type="ECO:0000256" key="9">
    <source>
        <dbReference type="ARBA" id="ARBA00023136"/>
    </source>
</evidence>
<dbReference type="GO" id="GO:0015288">
    <property type="term" value="F:porin activity"/>
    <property type="evidence" value="ECO:0007669"/>
    <property type="project" value="UniProtKB-KW"/>
</dbReference>
<evidence type="ECO:0000313" key="14">
    <source>
        <dbReference type="Proteomes" id="UP000316993"/>
    </source>
</evidence>
<evidence type="ECO:0000256" key="5">
    <source>
        <dbReference type="ARBA" id="ARBA00022692"/>
    </source>
</evidence>
<keyword evidence="6 11" id="KW-0732">Signal</keyword>
<feature type="signal peptide" evidence="11">
    <location>
        <begin position="1"/>
        <end position="20"/>
    </location>
</feature>
<evidence type="ECO:0000256" key="7">
    <source>
        <dbReference type="ARBA" id="ARBA00023065"/>
    </source>
</evidence>
<dbReference type="GO" id="GO:0034220">
    <property type="term" value="P:monoatomic ion transmembrane transport"/>
    <property type="evidence" value="ECO:0007669"/>
    <property type="project" value="InterPro"/>
</dbReference>
<dbReference type="Gene3D" id="2.40.160.10">
    <property type="entry name" value="Porin"/>
    <property type="match status" value="1"/>
</dbReference>
<proteinExistence type="predicted"/>
<keyword evidence="8" id="KW-0626">Porin</keyword>
<dbReference type="InterPro" id="IPR050298">
    <property type="entry name" value="Gram-neg_bact_OMP"/>
</dbReference>
<comment type="subunit">
    <text evidence="2">Homotrimer.</text>
</comment>
<dbReference type="Proteomes" id="UP000316993">
    <property type="component" value="Unassembled WGS sequence"/>
</dbReference>
<dbReference type="PRINTS" id="PR00182">
    <property type="entry name" value="ECOLNEIPORIN"/>
</dbReference>
<dbReference type="SUPFAM" id="SSF56935">
    <property type="entry name" value="Porins"/>
    <property type="match status" value="1"/>
</dbReference>
<evidence type="ECO:0000256" key="4">
    <source>
        <dbReference type="ARBA" id="ARBA00022452"/>
    </source>
</evidence>
<keyword evidence="3" id="KW-0813">Transport</keyword>
<dbReference type="PANTHER" id="PTHR34501">
    <property type="entry name" value="PROTEIN YDDL-RELATED"/>
    <property type="match status" value="1"/>
</dbReference>
<dbReference type="GO" id="GO:0046930">
    <property type="term" value="C:pore complex"/>
    <property type="evidence" value="ECO:0007669"/>
    <property type="project" value="UniProtKB-KW"/>
</dbReference>
<dbReference type="InterPro" id="IPR002299">
    <property type="entry name" value="Porin_Neis"/>
</dbReference>
<evidence type="ECO:0000259" key="12">
    <source>
        <dbReference type="Pfam" id="PF13609"/>
    </source>
</evidence>
<gene>
    <name evidence="13" type="ORF">BDD18_3095</name>
</gene>
<keyword evidence="7" id="KW-0406">Ion transport</keyword>
<evidence type="ECO:0000256" key="11">
    <source>
        <dbReference type="SAM" id="SignalP"/>
    </source>
</evidence>
<dbReference type="EMBL" id="VFPV01000003">
    <property type="protein sequence ID" value="TQN01148.1"/>
    <property type="molecule type" value="Genomic_DNA"/>
</dbReference>
<keyword evidence="5" id="KW-0812">Transmembrane</keyword>
<evidence type="ECO:0000256" key="8">
    <source>
        <dbReference type="ARBA" id="ARBA00023114"/>
    </source>
</evidence>
<evidence type="ECO:0000256" key="1">
    <source>
        <dbReference type="ARBA" id="ARBA00004571"/>
    </source>
</evidence>
<evidence type="ECO:0000256" key="3">
    <source>
        <dbReference type="ARBA" id="ARBA00022448"/>
    </source>
</evidence>
<keyword evidence="10" id="KW-0998">Cell outer membrane</keyword>
<dbReference type="GO" id="GO:0009279">
    <property type="term" value="C:cell outer membrane"/>
    <property type="evidence" value="ECO:0007669"/>
    <property type="project" value="UniProtKB-SubCell"/>
</dbReference>
<sequence length="336" mass="34979">MQYKFVAAALLASIPFAAVAQSSVTMYGIADAAVAAENDGSNKVVKLNNGGRSSSRLGFRGTEDLGGGLNALFNLESGIDLTTGQISSTSTFFNRRAIVGLKGGFGTVTLGREYSPIESVASPSDIMELSFAGGSLSAFGSARNRLTRRLDNSINYITPSFNGLVGSLAYALGEQATGPSKDLLGLGVNYSNGKLFLGAAYQTSKRVAAGDDKEYAVGAGYNFGAFDVKANYLVSDPDGANIKFEQFNLGASVGLGSGRLYANLQQNKIESGAKGKGFAVAYAYPLSKRTSLYTSYATLRNNAIGQFGMESSGTKLAPAALGTDPSVFAVGVRHLF</sequence>
<dbReference type="Pfam" id="PF13609">
    <property type="entry name" value="Porin_4"/>
    <property type="match status" value="1"/>
</dbReference>
<dbReference type="InterPro" id="IPR033900">
    <property type="entry name" value="Gram_neg_porin_domain"/>
</dbReference>
<keyword evidence="9" id="KW-0472">Membrane</keyword>
<accession>A0A543L1E6</accession>
<dbReference type="AlphaFoldDB" id="A0A543L1E6"/>
<dbReference type="PRINTS" id="PR00184">
    <property type="entry name" value="NEISSPPORIN"/>
</dbReference>
<dbReference type="InterPro" id="IPR001702">
    <property type="entry name" value="Porin_Gram-ve"/>
</dbReference>